<dbReference type="PANTHER" id="PTHR43792:SF8">
    <property type="entry name" value="[RIBOSOMAL PROTEIN US5]-ALANINE N-ACETYLTRANSFERASE"/>
    <property type="match status" value="1"/>
</dbReference>
<dbReference type="OrthoDB" id="9798081at2"/>
<proteinExistence type="inferred from homology"/>
<dbReference type="InterPro" id="IPR051531">
    <property type="entry name" value="N-acetyltransferase"/>
</dbReference>
<dbReference type="Pfam" id="PF13302">
    <property type="entry name" value="Acetyltransf_3"/>
    <property type="match status" value="1"/>
</dbReference>
<dbReference type="AlphaFoldDB" id="A0A0U2Z9M8"/>
<name>A0A0U2Z9M8_9BACL</name>
<dbReference type="STRING" id="200991.AUC31_12155"/>
<dbReference type="RefSeq" id="WP_058382603.1">
    <property type="nucleotide sequence ID" value="NZ_CP013659.2"/>
</dbReference>
<keyword evidence="2" id="KW-0012">Acyltransferase</keyword>
<sequence length="187" mass="21451">MAEAETFEATSETKRLTIRPLERADYAEWLAGFNGRSPSKHVYDPGRLDMSACTEHWFQELVDKHQQLAHDDTAHVFAVFRKEDGRHIGMVDFSTLARDDFQWGRIGYTIHNQYWNQGFGKEAVTGALDIAFTELGFHRIEAHINLDNEASVRLAESAGMKFECVREAFLYEGGAWVDHLIYSINHK</sequence>
<keyword evidence="6" id="KW-1185">Reference proteome</keyword>
<dbReference type="InterPro" id="IPR016181">
    <property type="entry name" value="Acyl_CoA_acyltransferase"/>
</dbReference>
<dbReference type="KEGG" id="prt:AUC31_12155"/>
<keyword evidence="1" id="KW-0808">Transferase</keyword>
<dbReference type="Gene3D" id="3.40.630.30">
    <property type="match status" value="1"/>
</dbReference>
<evidence type="ECO:0000313" key="5">
    <source>
        <dbReference type="EMBL" id="ALS75900.1"/>
    </source>
</evidence>
<gene>
    <name evidence="5" type="ORF">AUC31_12155</name>
</gene>
<organism evidence="5 6">
    <name type="scientific">Planococcus rifietoensis</name>
    <dbReference type="NCBI Taxonomy" id="200991"/>
    <lineage>
        <taxon>Bacteria</taxon>
        <taxon>Bacillati</taxon>
        <taxon>Bacillota</taxon>
        <taxon>Bacilli</taxon>
        <taxon>Bacillales</taxon>
        <taxon>Caryophanaceae</taxon>
        <taxon>Planococcus</taxon>
    </lineage>
</organism>
<dbReference type="Proteomes" id="UP000067683">
    <property type="component" value="Chromosome"/>
</dbReference>
<reference evidence="5" key="1">
    <citation type="submission" date="2016-01" db="EMBL/GenBank/DDBJ databases">
        <title>Complete genome of Planococcus rifietoensis type strain M8.</title>
        <authorList>
            <person name="See-Too W.S."/>
        </authorList>
    </citation>
    <scope>NUCLEOTIDE SEQUENCE [LARGE SCALE GENOMIC DNA]</scope>
    <source>
        <strain evidence="5">M8</strain>
    </source>
</reference>
<evidence type="ECO:0000259" key="4">
    <source>
        <dbReference type="PROSITE" id="PS51186"/>
    </source>
</evidence>
<comment type="similarity">
    <text evidence="3">Belongs to the acetyltransferase family. RimJ subfamily.</text>
</comment>
<dbReference type="EMBL" id="CP013659">
    <property type="protein sequence ID" value="ALS75900.1"/>
    <property type="molecule type" value="Genomic_DNA"/>
</dbReference>
<accession>A0A0U2Z9M8</accession>
<evidence type="ECO:0000313" key="6">
    <source>
        <dbReference type="Proteomes" id="UP000067683"/>
    </source>
</evidence>
<dbReference type="SUPFAM" id="SSF55729">
    <property type="entry name" value="Acyl-CoA N-acyltransferases (Nat)"/>
    <property type="match status" value="1"/>
</dbReference>
<dbReference type="PANTHER" id="PTHR43792">
    <property type="entry name" value="GNAT FAMILY, PUTATIVE (AFU_ORTHOLOGUE AFUA_3G00765)-RELATED-RELATED"/>
    <property type="match status" value="1"/>
</dbReference>
<dbReference type="InterPro" id="IPR000182">
    <property type="entry name" value="GNAT_dom"/>
</dbReference>
<evidence type="ECO:0000256" key="1">
    <source>
        <dbReference type="ARBA" id="ARBA00022679"/>
    </source>
</evidence>
<evidence type="ECO:0000256" key="2">
    <source>
        <dbReference type="ARBA" id="ARBA00023315"/>
    </source>
</evidence>
<evidence type="ECO:0000256" key="3">
    <source>
        <dbReference type="ARBA" id="ARBA00038502"/>
    </source>
</evidence>
<feature type="domain" description="N-acetyltransferase" evidence="4">
    <location>
        <begin position="16"/>
        <end position="187"/>
    </location>
</feature>
<protein>
    <submittedName>
        <fullName evidence="5">GNAT family acetyltransferase</fullName>
    </submittedName>
</protein>
<dbReference type="GO" id="GO:0016747">
    <property type="term" value="F:acyltransferase activity, transferring groups other than amino-acyl groups"/>
    <property type="evidence" value="ECO:0007669"/>
    <property type="project" value="InterPro"/>
</dbReference>
<dbReference type="PROSITE" id="PS51186">
    <property type="entry name" value="GNAT"/>
    <property type="match status" value="1"/>
</dbReference>